<dbReference type="AlphaFoldDB" id="A0A0R3WTE5"/>
<gene>
    <name evidence="1" type="ORF">TTAC_LOCUS4020</name>
</gene>
<keyword evidence="2" id="KW-1185">Reference proteome</keyword>
<sequence>MCQWEPKNTKPTSTHKMPIRIGDWLQRRQNPLSVYHLSSTTPAPTAAVAAAASVTASTGCEALSSTPTVAALTSQSAKANELPASNLATFPVKESTGRRTTLAPPMAQRNLFRSSSLSVNRGK</sequence>
<dbReference type="WBParaSite" id="TTAC_0000403501-mRNA-1">
    <property type="protein sequence ID" value="TTAC_0000403501-mRNA-1"/>
    <property type="gene ID" value="TTAC_0000403501"/>
</dbReference>
<accession>A0A0R3WTE5</accession>
<dbReference type="EMBL" id="UYWX01003496">
    <property type="protein sequence ID" value="VDM23998.1"/>
    <property type="molecule type" value="Genomic_DNA"/>
</dbReference>
<proteinExistence type="predicted"/>
<evidence type="ECO:0000313" key="2">
    <source>
        <dbReference type="Proteomes" id="UP000274429"/>
    </source>
</evidence>
<protein>
    <submittedName>
        <fullName evidence="1 3">Uncharacterized protein</fullName>
    </submittedName>
</protein>
<name>A0A0R3WTE5_HYDTA</name>
<reference evidence="3" key="1">
    <citation type="submission" date="2017-02" db="UniProtKB">
        <authorList>
            <consortium name="WormBaseParasite"/>
        </authorList>
    </citation>
    <scope>IDENTIFICATION</scope>
</reference>
<dbReference type="Proteomes" id="UP000274429">
    <property type="component" value="Unassembled WGS sequence"/>
</dbReference>
<organism evidence="3">
    <name type="scientific">Hydatigena taeniaeformis</name>
    <name type="common">Feline tapeworm</name>
    <name type="synonym">Taenia taeniaeformis</name>
    <dbReference type="NCBI Taxonomy" id="6205"/>
    <lineage>
        <taxon>Eukaryota</taxon>
        <taxon>Metazoa</taxon>
        <taxon>Spiralia</taxon>
        <taxon>Lophotrochozoa</taxon>
        <taxon>Platyhelminthes</taxon>
        <taxon>Cestoda</taxon>
        <taxon>Eucestoda</taxon>
        <taxon>Cyclophyllidea</taxon>
        <taxon>Taeniidae</taxon>
        <taxon>Hydatigera</taxon>
    </lineage>
</organism>
<evidence type="ECO:0000313" key="3">
    <source>
        <dbReference type="WBParaSite" id="TTAC_0000403501-mRNA-1"/>
    </source>
</evidence>
<evidence type="ECO:0000313" key="1">
    <source>
        <dbReference type="EMBL" id="VDM23998.1"/>
    </source>
</evidence>
<reference evidence="1 2" key="2">
    <citation type="submission" date="2018-11" db="EMBL/GenBank/DDBJ databases">
        <authorList>
            <consortium name="Pathogen Informatics"/>
        </authorList>
    </citation>
    <scope>NUCLEOTIDE SEQUENCE [LARGE SCALE GENOMIC DNA]</scope>
</reference>